<evidence type="ECO:0000256" key="1">
    <source>
        <dbReference type="SAM" id="Phobius"/>
    </source>
</evidence>
<evidence type="ECO:0000313" key="2">
    <source>
        <dbReference type="EMBL" id="SUZ97381.1"/>
    </source>
</evidence>
<dbReference type="AlphaFoldDB" id="A0A381S1Z8"/>
<keyword evidence="1" id="KW-0812">Transmembrane</keyword>
<feature type="non-terminal residue" evidence="2">
    <location>
        <position position="1"/>
    </location>
</feature>
<keyword evidence="1" id="KW-0472">Membrane</keyword>
<feature type="transmembrane region" description="Helical" evidence="1">
    <location>
        <begin position="302"/>
        <end position="321"/>
    </location>
</feature>
<sequence>VSAFTTIFLPRMIQLRTLYIFLSKQTVWFWFDGKTRCLESVAKPLSPKRIIELCHEWNPSKVVLFLEFPWVLTHFETTITLSPEELVSYAKMQLAFQDIPESELQSSAQAKQTNSFSTEFPVGGIYFEQAQTDRVGLLCATLPAESLSLKNMLKQEFTSTVELVPLISACVPILLKNPANSMIIKGLEQSFYLEKTDSFLTKLVELPSFSNVSQELFVADQLPQKTKPQTFRLIPLAKAGAFVENNSATETEKTMPEPVDIQNAVALETVLSEWKGLAHSPKSGFWWAAPNNQRRLRHVGSWWTMAGALILAVIAGTGLFYHETLKHRKVLQQELSSLEVELEQHINNSPALIYSAREKHLEELEILVKQMVEESFWKHQTLQTLLSSIEGAWLEGFDFEGRNLHLHLLALAPINAVDLFLKLSKIPEADSVHFKSQQKTRIKEHELTRFILLIKLAPPLGTKQQ</sequence>
<organism evidence="2">
    <name type="scientific">marine metagenome</name>
    <dbReference type="NCBI Taxonomy" id="408172"/>
    <lineage>
        <taxon>unclassified sequences</taxon>
        <taxon>metagenomes</taxon>
        <taxon>ecological metagenomes</taxon>
    </lineage>
</organism>
<proteinExistence type="predicted"/>
<name>A0A381S1Z8_9ZZZZ</name>
<reference evidence="2" key="1">
    <citation type="submission" date="2018-05" db="EMBL/GenBank/DDBJ databases">
        <authorList>
            <person name="Lanie J.A."/>
            <person name="Ng W.-L."/>
            <person name="Kazmierczak K.M."/>
            <person name="Andrzejewski T.M."/>
            <person name="Davidsen T.M."/>
            <person name="Wayne K.J."/>
            <person name="Tettelin H."/>
            <person name="Glass J.I."/>
            <person name="Rusch D."/>
            <person name="Podicherti R."/>
            <person name="Tsui H.-C.T."/>
            <person name="Winkler M.E."/>
        </authorList>
    </citation>
    <scope>NUCLEOTIDE SEQUENCE</scope>
</reference>
<gene>
    <name evidence="2" type="ORF">METZ01_LOCUS50235</name>
</gene>
<dbReference type="EMBL" id="UINC01002504">
    <property type="protein sequence ID" value="SUZ97381.1"/>
    <property type="molecule type" value="Genomic_DNA"/>
</dbReference>
<keyword evidence="1" id="KW-1133">Transmembrane helix</keyword>
<accession>A0A381S1Z8</accession>
<protein>
    <submittedName>
        <fullName evidence="2">Uncharacterized protein</fullName>
    </submittedName>
</protein>